<dbReference type="Pfam" id="PF00361">
    <property type="entry name" value="Proton_antipo_M"/>
    <property type="match status" value="1"/>
</dbReference>
<dbReference type="InterPro" id="IPR010096">
    <property type="entry name" value="NADH-Q_OxRdtase_suN/2"/>
</dbReference>
<evidence type="ECO:0000256" key="1">
    <source>
        <dbReference type="ARBA" id="ARBA00004127"/>
    </source>
</evidence>
<feature type="transmembrane region" description="Helical" evidence="5">
    <location>
        <begin position="362"/>
        <end position="385"/>
    </location>
</feature>
<dbReference type="Proteomes" id="UP001332192">
    <property type="component" value="Chromosome"/>
</dbReference>
<keyword evidence="5" id="KW-1003">Cell membrane</keyword>
<keyword evidence="4 5" id="KW-0472">Membrane</keyword>
<evidence type="ECO:0000256" key="6">
    <source>
        <dbReference type="RuleBase" id="RU000320"/>
    </source>
</evidence>
<dbReference type="PRINTS" id="PR01434">
    <property type="entry name" value="NADHDHGNASE5"/>
</dbReference>
<sequence>MTDWMMVLPQLLLTAGGLAVIGVDLAAKRQELSALTAGLTLAVAAAAVGAAARRAGEAWQSMLVVDGFSTFFSMLFLVTGALVVLFSLPYVRKKEIHAGEFYSLLVFVVLGMTMMASSRDLLVIWLGLELLSIGSYVLAGMLKDDPRSLEASLKYFLIGAMTSAVLLFGLSLLYGVSGATHLEAIRRAVAVGGPWKSVALVGMWFLAVGFGFKVAAVPFHMWAPDVYHGAPTPVAALLIAGSEAAAFSALIRVFNEAFAPLAADWRAVFTVLAVATMTYGNAVALVQTSAKRMMAYSAIAQAGYVLVGMAVGTPEAVSAMLYYLLAYAFMVLGTFAVIAWLSLSRPDEMLDDFQGLGRRVPWVAALTVLLMLSFIGIPPTAGFAGKFYLIKSAVSAGMVWLAVVMVVNSAISAGYYYGIVRRMYLEGDAVRERTAMQQAAPSAASSMPRPMQLALVISAAATVLLLLFPQPILDWLGQAQHVLAMLP</sequence>
<evidence type="ECO:0000256" key="2">
    <source>
        <dbReference type="ARBA" id="ARBA00022692"/>
    </source>
</evidence>
<comment type="similarity">
    <text evidence="5">Belongs to the complex I subunit 2 family.</text>
</comment>
<keyword evidence="3 5" id="KW-1133">Transmembrane helix</keyword>
<feature type="transmembrane region" description="Helical" evidence="5">
    <location>
        <begin position="32"/>
        <end position="51"/>
    </location>
</feature>
<dbReference type="RefSeq" id="WP_324717869.1">
    <property type="nucleotide sequence ID" value="NZ_CP141615.1"/>
</dbReference>
<accession>A0ABZ1C0G8</accession>
<evidence type="ECO:0000256" key="3">
    <source>
        <dbReference type="ARBA" id="ARBA00022989"/>
    </source>
</evidence>
<evidence type="ECO:0000256" key="4">
    <source>
        <dbReference type="ARBA" id="ARBA00023136"/>
    </source>
</evidence>
<gene>
    <name evidence="5" type="primary">nuoN</name>
    <name evidence="8" type="ORF">U7230_06230</name>
</gene>
<feature type="transmembrane region" description="Helical" evidence="5">
    <location>
        <begin position="197"/>
        <end position="222"/>
    </location>
</feature>
<dbReference type="PANTHER" id="PTHR22773">
    <property type="entry name" value="NADH DEHYDROGENASE"/>
    <property type="match status" value="1"/>
</dbReference>
<feature type="transmembrane region" description="Helical" evidence="5">
    <location>
        <begin position="267"/>
        <end position="287"/>
    </location>
</feature>
<feature type="transmembrane region" description="Helical" evidence="5">
    <location>
        <begin position="122"/>
        <end position="142"/>
    </location>
</feature>
<keyword evidence="5" id="KW-1278">Translocase</keyword>
<feature type="transmembrane region" description="Helical" evidence="5">
    <location>
        <begin position="451"/>
        <end position="468"/>
    </location>
</feature>
<feature type="transmembrane region" description="Helical" evidence="5">
    <location>
        <begin position="154"/>
        <end position="176"/>
    </location>
</feature>
<dbReference type="HAMAP" id="MF_00445">
    <property type="entry name" value="NDH1_NuoN_1"/>
    <property type="match status" value="1"/>
</dbReference>
<evidence type="ECO:0000313" key="8">
    <source>
        <dbReference type="EMBL" id="WRP18596.1"/>
    </source>
</evidence>
<comment type="catalytic activity">
    <reaction evidence="5">
        <text>a quinone + NADH + 5 H(+)(in) = a quinol + NAD(+) + 4 H(+)(out)</text>
        <dbReference type="Rhea" id="RHEA:57888"/>
        <dbReference type="ChEBI" id="CHEBI:15378"/>
        <dbReference type="ChEBI" id="CHEBI:24646"/>
        <dbReference type="ChEBI" id="CHEBI:57540"/>
        <dbReference type="ChEBI" id="CHEBI:57945"/>
        <dbReference type="ChEBI" id="CHEBI:132124"/>
    </reaction>
</comment>
<dbReference type="NCBIfam" id="TIGR01770">
    <property type="entry name" value="NDH_I_N"/>
    <property type="match status" value="1"/>
</dbReference>
<keyword evidence="5" id="KW-0813">Transport</keyword>
<comment type="subcellular location">
    <subcellularLocation>
        <location evidence="5">Cell membrane</location>
        <topology evidence="5">Multi-pass membrane protein</topology>
    </subcellularLocation>
    <subcellularLocation>
        <location evidence="1">Endomembrane system</location>
        <topology evidence="1">Multi-pass membrane protein</topology>
    </subcellularLocation>
    <subcellularLocation>
        <location evidence="6">Membrane</location>
        <topology evidence="6">Multi-pass membrane protein</topology>
    </subcellularLocation>
</comment>
<feature type="transmembrane region" description="Helical" evidence="5">
    <location>
        <begin position="234"/>
        <end position="255"/>
    </location>
</feature>
<comment type="function">
    <text evidence="5">NDH-1 shuttles electrons from NADH, via FMN and iron-sulfur (Fe-S) centers, to quinones in the respiratory chain. The immediate electron acceptor for the enzyme in this species is believed to be a menaquinone. Couples the redox reaction to proton translocation (for every two electrons transferred, four hydrogen ions are translocated across the cytoplasmic membrane), and thus conserves the redox energy in a proton gradient.</text>
</comment>
<organism evidence="8 9">
    <name type="scientific">Carboxydichorda subterranea</name>
    <dbReference type="NCBI Taxonomy" id="3109565"/>
    <lineage>
        <taxon>Bacteria</taxon>
        <taxon>Bacillati</taxon>
        <taxon>Bacillota</taxon>
        <taxon>Limnochordia</taxon>
        <taxon>Limnochordales</taxon>
        <taxon>Geochordaceae</taxon>
        <taxon>Carboxydichorda</taxon>
    </lineage>
</organism>
<keyword evidence="5" id="KW-0520">NAD</keyword>
<keyword evidence="2 5" id="KW-0812">Transmembrane</keyword>
<evidence type="ECO:0000256" key="5">
    <source>
        <dbReference type="HAMAP-Rule" id="MF_00445"/>
    </source>
</evidence>
<evidence type="ECO:0000259" key="7">
    <source>
        <dbReference type="Pfam" id="PF00361"/>
    </source>
</evidence>
<feature type="transmembrane region" description="Helical" evidence="5">
    <location>
        <begin position="397"/>
        <end position="417"/>
    </location>
</feature>
<reference evidence="8 9" key="1">
    <citation type="journal article" date="2024" name="Front. Microbiol.">
        <title>Novel thermophilic genera Geochorda gen. nov. and Carboxydochorda gen. nov. from the deep terrestrial subsurface reveal the ecophysiological diversity in the class Limnochordia.</title>
        <authorList>
            <person name="Karnachuk O.V."/>
            <person name="Lukina A.P."/>
            <person name="Avakyan M.R."/>
            <person name="Kadnikov V.V."/>
            <person name="Begmatov S."/>
            <person name="Beletsky A.V."/>
            <person name="Vlasova K.G."/>
            <person name="Novikov A.A."/>
            <person name="Shcherbakova V.A."/>
            <person name="Mardanov A.V."/>
            <person name="Ravin N.V."/>
        </authorList>
    </citation>
    <scope>NUCLEOTIDE SEQUENCE [LARGE SCALE GENOMIC DNA]</scope>
    <source>
        <strain evidence="8 9">L945</strain>
    </source>
</reference>
<evidence type="ECO:0000313" key="9">
    <source>
        <dbReference type="Proteomes" id="UP001332192"/>
    </source>
</evidence>
<comment type="subunit">
    <text evidence="5">NDH-1 is composed of 14 different subunits. Subunits NuoA, H, J, K, L, M, N constitute the membrane sector of the complex.</text>
</comment>
<protein>
    <recommendedName>
        <fullName evidence="5">NADH-quinone oxidoreductase subunit N</fullName>
        <ecNumber evidence="5">7.1.1.-</ecNumber>
    </recommendedName>
    <alternativeName>
        <fullName evidence="5">NADH dehydrogenase I subunit N</fullName>
    </alternativeName>
    <alternativeName>
        <fullName evidence="5">NDH-1 subunit N</fullName>
    </alternativeName>
</protein>
<proteinExistence type="inferred from homology"/>
<feature type="transmembrane region" description="Helical" evidence="5">
    <location>
        <begin position="63"/>
        <end position="90"/>
    </location>
</feature>
<keyword evidence="9" id="KW-1185">Reference proteome</keyword>
<keyword evidence="5" id="KW-0874">Quinone</keyword>
<dbReference type="InterPro" id="IPR001750">
    <property type="entry name" value="ND/Mrp_TM"/>
</dbReference>
<feature type="domain" description="NADH:quinone oxidoreductase/Mrp antiporter transmembrane" evidence="7">
    <location>
        <begin position="118"/>
        <end position="412"/>
    </location>
</feature>
<feature type="transmembrane region" description="Helical" evidence="5">
    <location>
        <begin position="320"/>
        <end position="342"/>
    </location>
</feature>
<dbReference type="EC" id="7.1.1.-" evidence="5"/>
<dbReference type="EMBL" id="CP141615">
    <property type="protein sequence ID" value="WRP18596.1"/>
    <property type="molecule type" value="Genomic_DNA"/>
</dbReference>
<name>A0ABZ1C0G8_9FIRM</name>